<organism evidence="1 2">
    <name type="scientific">Hibiscus sabdariffa</name>
    <name type="common">roselle</name>
    <dbReference type="NCBI Taxonomy" id="183260"/>
    <lineage>
        <taxon>Eukaryota</taxon>
        <taxon>Viridiplantae</taxon>
        <taxon>Streptophyta</taxon>
        <taxon>Embryophyta</taxon>
        <taxon>Tracheophyta</taxon>
        <taxon>Spermatophyta</taxon>
        <taxon>Magnoliopsida</taxon>
        <taxon>eudicotyledons</taxon>
        <taxon>Gunneridae</taxon>
        <taxon>Pentapetalae</taxon>
        <taxon>rosids</taxon>
        <taxon>malvids</taxon>
        <taxon>Malvales</taxon>
        <taxon>Malvaceae</taxon>
        <taxon>Malvoideae</taxon>
        <taxon>Hibiscus</taxon>
    </lineage>
</organism>
<comment type="caution">
    <text evidence="1">The sequence shown here is derived from an EMBL/GenBank/DDBJ whole genome shotgun (WGS) entry which is preliminary data.</text>
</comment>
<evidence type="ECO:0000313" key="1">
    <source>
        <dbReference type="EMBL" id="KAK9029631.1"/>
    </source>
</evidence>
<proteinExistence type="predicted"/>
<protein>
    <submittedName>
        <fullName evidence="1">Uncharacterized protein</fullName>
    </submittedName>
</protein>
<accession>A0ABR2SXA1</accession>
<reference evidence="1 2" key="1">
    <citation type="journal article" date="2024" name="G3 (Bethesda)">
        <title>Genome assembly of Hibiscus sabdariffa L. provides insights into metabolisms of medicinal natural products.</title>
        <authorList>
            <person name="Kim T."/>
        </authorList>
    </citation>
    <scope>NUCLEOTIDE SEQUENCE [LARGE SCALE GENOMIC DNA]</scope>
    <source>
        <strain evidence="1">TK-2024</strain>
        <tissue evidence="1">Old leaves</tissue>
    </source>
</reference>
<evidence type="ECO:0000313" key="2">
    <source>
        <dbReference type="Proteomes" id="UP001396334"/>
    </source>
</evidence>
<keyword evidence="2" id="KW-1185">Reference proteome</keyword>
<name>A0ABR2SXA1_9ROSI</name>
<dbReference type="EMBL" id="JBBPBN010000011">
    <property type="protein sequence ID" value="KAK9029631.1"/>
    <property type="molecule type" value="Genomic_DNA"/>
</dbReference>
<dbReference type="Proteomes" id="UP001396334">
    <property type="component" value="Unassembled WGS sequence"/>
</dbReference>
<sequence>MHATPGIDWSGPHKATSRWPACVDDDSAHACLESYQHLTVHLKDPGCDVGEHMHVRGSDMKFDDEAVDNIGNGWNWKCWFCLLFVSRMMGMGVIL</sequence>
<gene>
    <name evidence="1" type="ORF">V6N11_026739</name>
</gene>